<feature type="compositionally biased region" description="Basic residues" evidence="1">
    <location>
        <begin position="13"/>
        <end position="22"/>
    </location>
</feature>
<feature type="compositionally biased region" description="Low complexity" evidence="1">
    <location>
        <begin position="1"/>
        <end position="12"/>
    </location>
</feature>
<evidence type="ECO:0000313" key="3">
    <source>
        <dbReference type="Proteomes" id="UP000593567"/>
    </source>
</evidence>
<feature type="compositionally biased region" description="Basic and acidic residues" evidence="1">
    <location>
        <begin position="23"/>
        <end position="41"/>
    </location>
</feature>
<reference evidence="2" key="1">
    <citation type="submission" date="2020-06" db="EMBL/GenBank/DDBJ databases">
        <title>Draft genome of Bugula neritina, a colonial animal packing powerful symbionts and potential medicines.</title>
        <authorList>
            <person name="Rayko M."/>
        </authorList>
    </citation>
    <scope>NUCLEOTIDE SEQUENCE [LARGE SCALE GENOMIC DNA]</scope>
    <source>
        <strain evidence="2">Kwan_BN1</strain>
    </source>
</reference>
<dbReference type="EMBL" id="VXIV02001571">
    <property type="protein sequence ID" value="KAF6031736.1"/>
    <property type="molecule type" value="Genomic_DNA"/>
</dbReference>
<proteinExistence type="predicted"/>
<sequence>MPPKAKPTAVKKPTQKKPAAKAKAKESTAPAKDDDLKKSVKETTTPAEVTPTPLRVNLKQMDVVLFKDADNKLKDSGKWPLIIDTTTQASTYLIHQDVNYLNSLSSSNMASEAIRLGLLGALRYGKPLVIDMMGVDMFQTISDMMNEVLPGLMDKIMDKSILEEEE</sequence>
<feature type="region of interest" description="Disordered" evidence="1">
    <location>
        <begin position="1"/>
        <end position="49"/>
    </location>
</feature>
<comment type="caution">
    <text evidence="2">The sequence shown here is derived from an EMBL/GenBank/DDBJ whole genome shotgun (WGS) entry which is preliminary data.</text>
</comment>
<evidence type="ECO:0000313" key="2">
    <source>
        <dbReference type="EMBL" id="KAF6031736.1"/>
    </source>
</evidence>
<dbReference type="OrthoDB" id="426293at2759"/>
<gene>
    <name evidence="2" type="ORF">EB796_009943</name>
</gene>
<evidence type="ECO:0000256" key="1">
    <source>
        <dbReference type="SAM" id="MobiDB-lite"/>
    </source>
</evidence>
<name>A0A7J7K2C5_BUGNE</name>
<keyword evidence="3" id="KW-1185">Reference proteome</keyword>
<accession>A0A7J7K2C5</accession>
<dbReference type="Gene3D" id="3.40.50.300">
    <property type="entry name" value="P-loop containing nucleotide triphosphate hydrolases"/>
    <property type="match status" value="1"/>
</dbReference>
<dbReference type="Proteomes" id="UP000593567">
    <property type="component" value="Unassembled WGS sequence"/>
</dbReference>
<dbReference type="AlphaFoldDB" id="A0A7J7K2C5"/>
<dbReference type="InterPro" id="IPR027417">
    <property type="entry name" value="P-loop_NTPase"/>
</dbReference>
<protein>
    <submittedName>
        <fullName evidence="2">IQANK1</fullName>
    </submittedName>
</protein>
<organism evidence="2 3">
    <name type="scientific">Bugula neritina</name>
    <name type="common">Brown bryozoan</name>
    <name type="synonym">Sertularia neritina</name>
    <dbReference type="NCBI Taxonomy" id="10212"/>
    <lineage>
        <taxon>Eukaryota</taxon>
        <taxon>Metazoa</taxon>
        <taxon>Spiralia</taxon>
        <taxon>Lophotrochozoa</taxon>
        <taxon>Bryozoa</taxon>
        <taxon>Gymnolaemata</taxon>
        <taxon>Cheilostomatida</taxon>
        <taxon>Flustrina</taxon>
        <taxon>Buguloidea</taxon>
        <taxon>Bugulidae</taxon>
        <taxon>Bugula</taxon>
    </lineage>
</organism>